<feature type="compositionally biased region" description="Acidic residues" evidence="1">
    <location>
        <begin position="173"/>
        <end position="188"/>
    </location>
</feature>
<evidence type="ECO:0008006" key="4">
    <source>
        <dbReference type="Google" id="ProtNLM"/>
    </source>
</evidence>
<dbReference type="InterPro" id="IPR036561">
    <property type="entry name" value="MAM33_sf"/>
</dbReference>
<reference evidence="2 3" key="1">
    <citation type="submission" date="2017-08" db="EMBL/GenBank/DDBJ databases">
        <title>Acidophilic green algal genome provides insights into adaptation to an acidic environment.</title>
        <authorList>
            <person name="Hirooka S."/>
            <person name="Hirose Y."/>
            <person name="Kanesaki Y."/>
            <person name="Higuchi S."/>
            <person name="Fujiwara T."/>
            <person name="Onuma R."/>
            <person name="Era A."/>
            <person name="Ohbayashi R."/>
            <person name="Uzuka A."/>
            <person name="Nozaki H."/>
            <person name="Yoshikawa H."/>
            <person name="Miyagishima S.Y."/>
        </authorList>
    </citation>
    <scope>NUCLEOTIDE SEQUENCE [LARGE SCALE GENOMIC DNA]</scope>
    <source>
        <strain evidence="2 3">NIES-2499</strain>
    </source>
</reference>
<dbReference type="STRING" id="1157962.A0A250XH45"/>
<organism evidence="2 3">
    <name type="scientific">Chlamydomonas eustigma</name>
    <dbReference type="NCBI Taxonomy" id="1157962"/>
    <lineage>
        <taxon>Eukaryota</taxon>
        <taxon>Viridiplantae</taxon>
        <taxon>Chlorophyta</taxon>
        <taxon>core chlorophytes</taxon>
        <taxon>Chlorophyceae</taxon>
        <taxon>CS clade</taxon>
        <taxon>Chlamydomonadales</taxon>
        <taxon>Chlamydomonadaceae</taxon>
        <taxon>Chlamydomonas</taxon>
    </lineage>
</organism>
<dbReference type="AlphaFoldDB" id="A0A250XH45"/>
<name>A0A250XH45_9CHLO</name>
<dbReference type="SUPFAM" id="SSF54529">
    <property type="entry name" value="Mitochondrial glycoprotein MAM33-like"/>
    <property type="match status" value="1"/>
</dbReference>
<dbReference type="PANTHER" id="PTHR10826:SF1">
    <property type="entry name" value="COMPLEMENT COMPONENT 1 Q SUBCOMPONENT-BINDING PROTEIN, MITOCHONDRIAL"/>
    <property type="match status" value="1"/>
</dbReference>
<dbReference type="PANTHER" id="PTHR10826">
    <property type="entry name" value="COMPLEMENT COMPONENT 1"/>
    <property type="match status" value="1"/>
</dbReference>
<evidence type="ECO:0000313" key="3">
    <source>
        <dbReference type="Proteomes" id="UP000232323"/>
    </source>
</evidence>
<proteinExistence type="predicted"/>
<dbReference type="Pfam" id="PF02330">
    <property type="entry name" value="MAM33"/>
    <property type="match status" value="1"/>
</dbReference>
<dbReference type="Proteomes" id="UP000232323">
    <property type="component" value="Unassembled WGS sequence"/>
</dbReference>
<evidence type="ECO:0000256" key="1">
    <source>
        <dbReference type="SAM" id="MobiDB-lite"/>
    </source>
</evidence>
<feature type="compositionally biased region" description="Acidic residues" evidence="1">
    <location>
        <begin position="111"/>
        <end position="127"/>
    </location>
</feature>
<dbReference type="EMBL" id="BEGY01000077">
    <property type="protein sequence ID" value="GAX82239.1"/>
    <property type="molecule type" value="Genomic_DNA"/>
</dbReference>
<keyword evidence="3" id="KW-1185">Reference proteome</keyword>
<accession>A0A250XH45</accession>
<dbReference type="Gene3D" id="3.10.280.10">
    <property type="entry name" value="Mitochondrial glycoprotein"/>
    <property type="match status" value="1"/>
</dbReference>
<dbReference type="OrthoDB" id="278212at2759"/>
<dbReference type="GO" id="GO:0005759">
    <property type="term" value="C:mitochondrial matrix"/>
    <property type="evidence" value="ECO:0007669"/>
    <property type="project" value="InterPro"/>
</dbReference>
<evidence type="ECO:0000313" key="2">
    <source>
        <dbReference type="EMBL" id="GAX82239.1"/>
    </source>
</evidence>
<gene>
    <name evidence="2" type="ORF">CEUSTIGMA_g9667.t1</name>
</gene>
<sequence>MLLRAFSTTPLLNAKSGARKYCLGPTSHHQANKCVRTNASTVTGSLISVLKDEIKYEREYYRKPEELLEAPPNDFEIDNPPGKNSFYLLKEHSKESIEIEVDLDNQPSDQLNDEDEEGETSVLEGEEEMEDNSFVRFKVSVSKGGSALLFVCESDGDTLAINHIAFERKVLSEEEEEEEEEEEDEDGSPDYTGPVFEELDDTLQQAFLDYLEERGVNAELGWYLKMMHEDKLASEYQAWLGKVKDFIAQ</sequence>
<dbReference type="InterPro" id="IPR003428">
    <property type="entry name" value="MAM33"/>
</dbReference>
<feature type="region of interest" description="Disordered" evidence="1">
    <location>
        <begin position="171"/>
        <end position="194"/>
    </location>
</feature>
<feature type="region of interest" description="Disordered" evidence="1">
    <location>
        <begin position="102"/>
        <end position="127"/>
    </location>
</feature>
<protein>
    <recommendedName>
        <fullName evidence="4">Mitochondrial glycoprotein domain-containing protein</fullName>
    </recommendedName>
</protein>
<comment type="caution">
    <text evidence="2">The sequence shown here is derived from an EMBL/GenBank/DDBJ whole genome shotgun (WGS) entry which is preliminary data.</text>
</comment>